<proteinExistence type="predicted"/>
<evidence type="ECO:0000313" key="2">
    <source>
        <dbReference type="EMBL" id="MDQ6600786.1"/>
    </source>
</evidence>
<feature type="transmembrane region" description="Helical" evidence="1">
    <location>
        <begin position="7"/>
        <end position="31"/>
    </location>
</feature>
<dbReference type="AlphaFoldDB" id="A0AA90TWI1"/>
<keyword evidence="1" id="KW-0812">Transmembrane</keyword>
<reference evidence="2" key="1">
    <citation type="submission" date="2023-08" db="EMBL/GenBank/DDBJ databases">
        <title>Nitrogen cycling bacteria in agricultural field soils.</title>
        <authorList>
            <person name="Jang J."/>
        </authorList>
    </citation>
    <scope>NUCLEOTIDE SEQUENCE</scope>
    <source>
        <strain evidence="2">PS3-36</strain>
    </source>
</reference>
<evidence type="ECO:0000256" key="1">
    <source>
        <dbReference type="SAM" id="Phobius"/>
    </source>
</evidence>
<accession>A0AA90TWI1</accession>
<dbReference type="EMBL" id="JAVGVR010000002">
    <property type="protein sequence ID" value="MDQ6600786.1"/>
    <property type="molecule type" value="Genomic_DNA"/>
</dbReference>
<organism evidence="2 3">
    <name type="scientific">Bacillus salipaludis</name>
    <dbReference type="NCBI Taxonomy" id="2547811"/>
    <lineage>
        <taxon>Bacteria</taxon>
        <taxon>Bacillati</taxon>
        <taxon>Bacillota</taxon>
        <taxon>Bacilli</taxon>
        <taxon>Bacillales</taxon>
        <taxon>Bacillaceae</taxon>
        <taxon>Bacillus</taxon>
    </lineage>
</organism>
<evidence type="ECO:0000313" key="3">
    <source>
        <dbReference type="Proteomes" id="UP001178888"/>
    </source>
</evidence>
<keyword evidence="1" id="KW-0472">Membrane</keyword>
<name>A0AA90TWI1_9BACI</name>
<dbReference type="Proteomes" id="UP001178888">
    <property type="component" value="Unassembled WGS sequence"/>
</dbReference>
<keyword evidence="3" id="KW-1185">Reference proteome</keyword>
<comment type="caution">
    <text evidence="2">The sequence shown here is derived from an EMBL/GenBank/DDBJ whole genome shotgun (WGS) entry which is preliminary data.</text>
</comment>
<dbReference type="RefSeq" id="WP_308914434.1">
    <property type="nucleotide sequence ID" value="NZ_JAVGVR010000002.1"/>
</dbReference>
<gene>
    <name evidence="2" type="ORF">RCG21_31690</name>
</gene>
<sequence length="92" mass="10004">MLELIGLILILLHIEPLIASAFIGIGAGGLFPINLLLPIDATNNAHDATNSFSSAIFGLIAMILLMIIIQFAATRKNFQTTEYGQKNEFMID</sequence>
<protein>
    <submittedName>
        <fullName evidence="2">Uncharacterized protein</fullName>
    </submittedName>
</protein>
<keyword evidence="1" id="KW-1133">Transmembrane helix</keyword>
<feature type="transmembrane region" description="Helical" evidence="1">
    <location>
        <begin position="51"/>
        <end position="73"/>
    </location>
</feature>